<keyword evidence="3" id="KW-1185">Reference proteome</keyword>
<proteinExistence type="predicted"/>
<feature type="domain" description="Rhabdovirus nucleocapsid" evidence="1">
    <location>
        <begin position="7"/>
        <end position="125"/>
    </location>
</feature>
<reference evidence="2 3" key="1">
    <citation type="submission" date="2020-04" db="EMBL/GenBank/DDBJ databases">
        <authorList>
            <person name="Alioto T."/>
            <person name="Alioto T."/>
            <person name="Gomez Garrido J."/>
        </authorList>
    </citation>
    <scope>NUCLEOTIDE SEQUENCE [LARGE SCALE GENOMIC DNA]</scope>
</reference>
<evidence type="ECO:0000313" key="2">
    <source>
        <dbReference type="EMBL" id="CAB3388181.1"/>
    </source>
</evidence>
<comment type="caution">
    <text evidence="2">The sequence shown here is derived from an EMBL/GenBank/DDBJ whole genome shotgun (WGS) entry which is preliminary data.</text>
</comment>
<dbReference type="Proteomes" id="UP000494165">
    <property type="component" value="Unassembled WGS sequence"/>
</dbReference>
<gene>
    <name evidence="2" type="ORF">CLODIP_2_CD14565</name>
</gene>
<dbReference type="InterPro" id="IPR023331">
    <property type="entry name" value="Rhabdovirus_ncapsid_C"/>
</dbReference>
<dbReference type="Pfam" id="PF00945">
    <property type="entry name" value="Rhabdo_ncap"/>
    <property type="match status" value="1"/>
</dbReference>
<organism evidence="2 3">
    <name type="scientific">Cloeon dipterum</name>
    <dbReference type="NCBI Taxonomy" id="197152"/>
    <lineage>
        <taxon>Eukaryota</taxon>
        <taxon>Metazoa</taxon>
        <taxon>Ecdysozoa</taxon>
        <taxon>Arthropoda</taxon>
        <taxon>Hexapoda</taxon>
        <taxon>Insecta</taxon>
        <taxon>Pterygota</taxon>
        <taxon>Palaeoptera</taxon>
        <taxon>Ephemeroptera</taxon>
        <taxon>Pisciforma</taxon>
        <taxon>Baetidae</taxon>
        <taxon>Cloeon</taxon>
    </lineage>
</organism>
<accession>A0A8S1E0T2</accession>
<evidence type="ECO:0000313" key="3">
    <source>
        <dbReference type="Proteomes" id="UP000494165"/>
    </source>
</evidence>
<dbReference type="InterPro" id="IPR000448">
    <property type="entry name" value="Rhabdo_ncapsid"/>
</dbReference>
<dbReference type="AlphaFoldDB" id="A0A8S1E0T2"/>
<name>A0A8S1E0T2_9INSE</name>
<dbReference type="InterPro" id="IPR035961">
    <property type="entry name" value="Rhabdovirus_nucleoprotein-like"/>
</dbReference>
<evidence type="ECO:0000259" key="1">
    <source>
        <dbReference type="Pfam" id="PF00945"/>
    </source>
</evidence>
<sequence>MGVFSAMNLFAEQANMDHEDIFGWIFSPSLKNKLITLLHNIDNEFSRPDSFANYLKDLGLVNKSFLSYTANPGLSSFFAITGAYAGMPRCLNATMSQHGSSKEALFNAKVAGYVIRTKGAIVAPLVISTSTPYDYSDQKGSAVFLNVVSTERFYYKFSCDPETFLVRLSYAILGLRDFCRERVVRKTDRVHRRWTQCKLLEAFADMDIDIAVYLQMRPFEVRAKQRSRKRGGGRPFGPQSYGRYGWSVGYVRRSWTGRGACRPKLHTGSHSSRLR</sequence>
<dbReference type="Gene3D" id="1.10.3610.10">
    <property type="entry name" value="Nucleoprotein"/>
    <property type="match status" value="1"/>
</dbReference>
<dbReference type="EMBL" id="CADEPI010000710">
    <property type="protein sequence ID" value="CAB3388181.1"/>
    <property type="molecule type" value="Genomic_DNA"/>
</dbReference>
<dbReference type="SUPFAM" id="SSF140809">
    <property type="entry name" value="Rhabdovirus nucleoprotein-like"/>
    <property type="match status" value="1"/>
</dbReference>
<protein>
    <recommendedName>
        <fullName evidence="1">Rhabdovirus nucleocapsid domain-containing protein</fullName>
    </recommendedName>
</protein>